<gene>
    <name evidence="1" type="ORF">A3G33_06430</name>
</gene>
<organism evidence="1 2">
    <name type="scientific">Candidatus Danuiimicrobium aquiferis</name>
    <dbReference type="NCBI Taxonomy" id="1801832"/>
    <lineage>
        <taxon>Bacteria</taxon>
        <taxon>Pseudomonadati</taxon>
        <taxon>Candidatus Omnitrophota</taxon>
        <taxon>Candidatus Danuiimicrobium</taxon>
    </lineage>
</organism>
<sequence length="61" mass="6943">MEEEKVRLSKKLESDRNRWVVGSSPTGGAILDIQANHSLEWLTPQLCRWGVFFGVIPAEFL</sequence>
<evidence type="ECO:0000313" key="1">
    <source>
        <dbReference type="EMBL" id="OGW98956.1"/>
    </source>
</evidence>
<accession>A0A1G1L1E0</accession>
<reference evidence="1 2" key="1">
    <citation type="journal article" date="2016" name="Nat. Commun.">
        <title>Thousands of microbial genomes shed light on interconnected biogeochemical processes in an aquifer system.</title>
        <authorList>
            <person name="Anantharaman K."/>
            <person name="Brown C.T."/>
            <person name="Hug L.A."/>
            <person name="Sharon I."/>
            <person name="Castelle C.J."/>
            <person name="Probst A.J."/>
            <person name="Thomas B.C."/>
            <person name="Singh A."/>
            <person name="Wilkins M.J."/>
            <person name="Karaoz U."/>
            <person name="Brodie E.L."/>
            <person name="Williams K.H."/>
            <person name="Hubbard S.S."/>
            <person name="Banfield J.F."/>
        </authorList>
    </citation>
    <scope>NUCLEOTIDE SEQUENCE [LARGE SCALE GENOMIC DNA]</scope>
</reference>
<protein>
    <submittedName>
        <fullName evidence="1">Uncharacterized protein</fullName>
    </submittedName>
</protein>
<dbReference type="Proteomes" id="UP000178187">
    <property type="component" value="Unassembled WGS sequence"/>
</dbReference>
<name>A0A1G1L1E0_9BACT</name>
<dbReference type="AlphaFoldDB" id="A0A1G1L1E0"/>
<dbReference type="EMBL" id="MHFR01000018">
    <property type="protein sequence ID" value="OGW98956.1"/>
    <property type="molecule type" value="Genomic_DNA"/>
</dbReference>
<proteinExistence type="predicted"/>
<evidence type="ECO:0000313" key="2">
    <source>
        <dbReference type="Proteomes" id="UP000178187"/>
    </source>
</evidence>
<comment type="caution">
    <text evidence="1">The sequence shown here is derived from an EMBL/GenBank/DDBJ whole genome shotgun (WGS) entry which is preliminary data.</text>
</comment>